<evidence type="ECO:0000313" key="2">
    <source>
        <dbReference type="EMBL" id="RKQ96766.1"/>
    </source>
</evidence>
<gene>
    <name evidence="2" type="ORF">C7435_2100</name>
</gene>
<feature type="transmembrane region" description="Helical" evidence="1">
    <location>
        <begin position="328"/>
        <end position="345"/>
    </location>
</feature>
<keyword evidence="1" id="KW-0472">Membrane</keyword>
<dbReference type="OrthoDB" id="7628672at2"/>
<feature type="transmembrane region" description="Helical" evidence="1">
    <location>
        <begin position="132"/>
        <end position="150"/>
    </location>
</feature>
<evidence type="ECO:0000313" key="3">
    <source>
        <dbReference type="Proteomes" id="UP000273675"/>
    </source>
</evidence>
<feature type="transmembrane region" description="Helical" evidence="1">
    <location>
        <begin position="70"/>
        <end position="89"/>
    </location>
</feature>
<keyword evidence="1" id="KW-0812">Transmembrane</keyword>
<dbReference type="RefSeq" id="WP_075190214.1">
    <property type="nucleotide sequence ID" value="NZ_RBIM01000004.1"/>
</dbReference>
<evidence type="ECO:0000256" key="1">
    <source>
        <dbReference type="SAM" id="Phobius"/>
    </source>
</evidence>
<proteinExistence type="predicted"/>
<feature type="transmembrane region" description="Helical" evidence="1">
    <location>
        <begin position="240"/>
        <end position="259"/>
    </location>
</feature>
<feature type="transmembrane region" description="Helical" evidence="1">
    <location>
        <begin position="215"/>
        <end position="234"/>
    </location>
</feature>
<feature type="transmembrane region" description="Helical" evidence="1">
    <location>
        <begin position="27"/>
        <end position="50"/>
    </location>
</feature>
<reference evidence="2 3" key="1">
    <citation type="submission" date="2018-10" db="EMBL/GenBank/DDBJ databases">
        <title>Genomic Encyclopedia of Type Strains, Phase IV (KMG-IV): sequencing the most valuable type-strain genomes for metagenomic binning, comparative biology and taxonomic classification.</title>
        <authorList>
            <person name="Goeker M."/>
        </authorList>
    </citation>
    <scope>NUCLEOTIDE SEQUENCE [LARGE SCALE GENOMIC DNA]</scope>
    <source>
        <strain evidence="2 3">DSM 4734</strain>
    </source>
</reference>
<dbReference type="Proteomes" id="UP000273675">
    <property type="component" value="Unassembled WGS sequence"/>
</dbReference>
<accession>A0A495D4D9</accession>
<protein>
    <submittedName>
        <fullName evidence="2">Uncharacterized protein</fullName>
    </submittedName>
</protein>
<name>A0A495D4D9_9PROT</name>
<dbReference type="AlphaFoldDB" id="A0A495D4D9"/>
<sequence length="358" mass="39405">MTEPDLKPDDEARFDTAEYVLYQRSPFGMIGTSALIFVLVYGFYVLIAQLTQRPAFLAFDDAGNWITHPVSWVAFVLSLIQTAAIAFAGSAKGRWETETDDLVLAVNPAGRQAALNLSKGTPVSWRAGYHRLFWAGFVFGIIFNVVMILIEGISPLEYANSVGLWFLIVSPILFGTGFRAGMDVSRRSREIKQLIADHLLVDLFHLDRLNTIGKIGLRAARSWMIMAAILLLFMLNPEQLWITVPTIVATAAGGVFILTSALNPVHRKIVAAKQAELARIHDEMAQVRDRALAGEDAASSALAGLTDYEIWVTNRPEWPLSTGLATRFSLYILLPIIPIVGSYLFEKLADQLVTGGPA</sequence>
<organism evidence="2 3">
    <name type="scientific">Maricaulis maris</name>
    <dbReference type="NCBI Taxonomy" id="74318"/>
    <lineage>
        <taxon>Bacteria</taxon>
        <taxon>Pseudomonadati</taxon>
        <taxon>Pseudomonadota</taxon>
        <taxon>Alphaproteobacteria</taxon>
        <taxon>Maricaulales</taxon>
        <taxon>Maricaulaceae</taxon>
        <taxon>Maricaulis</taxon>
    </lineage>
</organism>
<feature type="transmembrane region" description="Helical" evidence="1">
    <location>
        <begin position="162"/>
        <end position="182"/>
    </location>
</feature>
<comment type="caution">
    <text evidence="2">The sequence shown here is derived from an EMBL/GenBank/DDBJ whole genome shotgun (WGS) entry which is preliminary data.</text>
</comment>
<dbReference type="EMBL" id="RBIM01000004">
    <property type="protein sequence ID" value="RKQ96766.1"/>
    <property type="molecule type" value="Genomic_DNA"/>
</dbReference>
<keyword evidence="1" id="KW-1133">Transmembrane helix</keyword>